<proteinExistence type="predicted"/>
<evidence type="ECO:0000313" key="1">
    <source>
        <dbReference type="EMBL" id="ERN17383.1"/>
    </source>
</evidence>
<reference evidence="2" key="1">
    <citation type="journal article" date="2013" name="Science">
        <title>The Amborella genome and the evolution of flowering plants.</title>
        <authorList>
            <consortium name="Amborella Genome Project"/>
        </authorList>
    </citation>
    <scope>NUCLEOTIDE SEQUENCE [LARGE SCALE GENOMIC DNA]</scope>
</reference>
<sequence length="116" mass="13205">MSEDLAWEQTRSTFRNHWRQHKEKTWKYKVIEEIGNEYHAPTREDENAEFLAHMEQTRRASLAEMDNLHIGQMDIDEINARRAGDASSILPEPVAPLEPAVPGMGGHGPGLFCLPP</sequence>
<dbReference type="EMBL" id="KI392350">
    <property type="protein sequence ID" value="ERN17383.1"/>
    <property type="molecule type" value="Genomic_DNA"/>
</dbReference>
<dbReference type="Proteomes" id="UP000017836">
    <property type="component" value="Unassembled WGS sequence"/>
</dbReference>
<accession>U5DAG1</accession>
<protein>
    <submittedName>
        <fullName evidence="1">Uncharacterized protein</fullName>
    </submittedName>
</protein>
<dbReference type="AlphaFoldDB" id="U5DAG1"/>
<name>U5DAG1_AMBTC</name>
<dbReference type="HOGENOM" id="CLU_2100156_0_0_1"/>
<evidence type="ECO:0000313" key="2">
    <source>
        <dbReference type="Proteomes" id="UP000017836"/>
    </source>
</evidence>
<gene>
    <name evidence="1" type="ORF">AMTR_s00037p00187770</name>
</gene>
<organism evidence="1 2">
    <name type="scientific">Amborella trichopoda</name>
    <dbReference type="NCBI Taxonomy" id="13333"/>
    <lineage>
        <taxon>Eukaryota</taxon>
        <taxon>Viridiplantae</taxon>
        <taxon>Streptophyta</taxon>
        <taxon>Embryophyta</taxon>
        <taxon>Tracheophyta</taxon>
        <taxon>Spermatophyta</taxon>
        <taxon>Magnoliopsida</taxon>
        <taxon>Amborellales</taxon>
        <taxon>Amborellaceae</taxon>
        <taxon>Amborella</taxon>
    </lineage>
</organism>
<keyword evidence="2" id="KW-1185">Reference proteome</keyword>
<dbReference type="Gramene" id="ERN17383">
    <property type="protein sequence ID" value="ERN17383"/>
    <property type="gene ID" value="AMTR_s00037p00187770"/>
</dbReference>